<name>A7S1D9_NEMVE</name>
<comment type="function">
    <text evidence="6">Non-catalytic component of the RNA exosome complex which has 3'-&gt;5' exoribonuclease activity and participates in a multitude of cellular RNA processing and degradation events.</text>
</comment>
<dbReference type="InterPro" id="IPR027408">
    <property type="entry name" value="PNPase/RNase_PH_dom_sf"/>
</dbReference>
<dbReference type="GO" id="GO:0000177">
    <property type="term" value="C:cytoplasmic exosome (RNase complex)"/>
    <property type="evidence" value="ECO:0000318"/>
    <property type="project" value="GO_Central"/>
</dbReference>
<dbReference type="InterPro" id="IPR036345">
    <property type="entry name" value="ExoRNase_PH_dom2_sf"/>
</dbReference>
<dbReference type="GO" id="GO:0034475">
    <property type="term" value="P:U4 snRNA 3'-end processing"/>
    <property type="evidence" value="ECO:0000318"/>
    <property type="project" value="GO_Central"/>
</dbReference>
<comment type="similarity">
    <text evidence="3">Belongs to the RNase PH family.</text>
</comment>
<accession>A7S1D9</accession>
<dbReference type="Gene3D" id="3.30.230.70">
    <property type="entry name" value="GHMP Kinase, N-terminal domain"/>
    <property type="match status" value="1"/>
</dbReference>
<dbReference type="PhylomeDB" id="A7S1D9"/>
<dbReference type="PANTHER" id="PTHR11953">
    <property type="entry name" value="EXOSOME COMPLEX COMPONENT"/>
    <property type="match status" value="1"/>
</dbReference>
<dbReference type="GO" id="GO:0071028">
    <property type="term" value="P:nuclear mRNA surveillance"/>
    <property type="evidence" value="ECO:0000318"/>
    <property type="project" value="GO_Central"/>
</dbReference>
<dbReference type="HOGENOM" id="CLU_063514_0_0_1"/>
<dbReference type="eggNOG" id="KOG1068">
    <property type="taxonomic scope" value="Eukaryota"/>
</dbReference>
<evidence type="ECO:0000256" key="1">
    <source>
        <dbReference type="ARBA" id="ARBA00004496"/>
    </source>
</evidence>
<evidence type="ECO:0000256" key="5">
    <source>
        <dbReference type="ARBA" id="ARBA00022835"/>
    </source>
</evidence>
<dbReference type="OMA" id="RYNMAPF"/>
<dbReference type="InterPro" id="IPR001247">
    <property type="entry name" value="ExoRNase_PH_dom1"/>
</dbReference>
<evidence type="ECO:0000256" key="2">
    <source>
        <dbReference type="ARBA" id="ARBA00004604"/>
    </source>
</evidence>
<dbReference type="EMBL" id="DS469564">
    <property type="protein sequence ID" value="EDO42491.1"/>
    <property type="molecule type" value="Genomic_DNA"/>
</dbReference>
<dbReference type="InterPro" id="IPR050080">
    <property type="entry name" value="RNase_PH"/>
</dbReference>
<dbReference type="OrthoDB" id="27298at2759"/>
<keyword evidence="5" id="KW-0271">Exosome</keyword>
<dbReference type="Pfam" id="PF03725">
    <property type="entry name" value="RNase_PH_C"/>
    <property type="match status" value="1"/>
</dbReference>
<dbReference type="GO" id="GO:0000176">
    <property type="term" value="C:nuclear exosome (RNase complex)"/>
    <property type="evidence" value="ECO:0000318"/>
    <property type="project" value="GO_Central"/>
</dbReference>
<comment type="subcellular location">
    <subcellularLocation>
        <location evidence="1">Cytoplasm</location>
    </subcellularLocation>
    <subcellularLocation>
        <location evidence="2">Nucleus</location>
        <location evidence="2">Nucleolus</location>
    </subcellularLocation>
</comment>
<dbReference type="GO" id="GO:0071051">
    <property type="term" value="P:poly(A)-dependent snoRNA 3'-end processing"/>
    <property type="evidence" value="ECO:0000318"/>
    <property type="project" value="GO_Central"/>
</dbReference>
<dbReference type="Proteomes" id="UP000001593">
    <property type="component" value="Unassembled WGS sequence"/>
</dbReference>
<evidence type="ECO:0000256" key="4">
    <source>
        <dbReference type="ARBA" id="ARBA00022490"/>
    </source>
</evidence>
<evidence type="ECO:0000259" key="10">
    <source>
        <dbReference type="Pfam" id="PF03725"/>
    </source>
</evidence>
<keyword evidence="12" id="KW-1185">Reference proteome</keyword>
<dbReference type="GO" id="GO:0016075">
    <property type="term" value="P:rRNA catabolic process"/>
    <property type="evidence" value="ECO:0000318"/>
    <property type="project" value="GO_Central"/>
</dbReference>
<protein>
    <recommendedName>
        <fullName evidence="8">Putative exosome complex component RRP41</fullName>
    </recommendedName>
</protein>
<evidence type="ECO:0000259" key="9">
    <source>
        <dbReference type="Pfam" id="PF01138"/>
    </source>
</evidence>
<dbReference type="AlphaFoldDB" id="A7S1D9"/>
<dbReference type="Pfam" id="PF01138">
    <property type="entry name" value="RNase_PH"/>
    <property type="match status" value="1"/>
</dbReference>
<comment type="subunit">
    <text evidence="7">Component of the RNA exosome complex.</text>
</comment>
<dbReference type="SUPFAM" id="SSF54211">
    <property type="entry name" value="Ribosomal protein S5 domain 2-like"/>
    <property type="match status" value="1"/>
</dbReference>
<sequence>MAGLEVLSPEGLRIDGRKASELRKMVCKVGVLSQADGSAYIEMGNTKALATVYGPHEVQNKAKALHDRVLLNVQFGMATFSTGERKKKPRGDRKATELSMMVRRTFEAAILINLYPRSQIDIYVQVLQADGGNHVACINAVTLALINAGIPLKDYVSACTVSFVNDTPLMDINYLEESTGGPQLTLAILPKSDKIVLFQMDSRLHMDNMDKVLALAMKGCKDIYVLLHRTILEDAEGAAVLVSAGAQ</sequence>
<evidence type="ECO:0000313" key="11">
    <source>
        <dbReference type="EMBL" id="EDO42491.1"/>
    </source>
</evidence>
<dbReference type="InterPro" id="IPR020568">
    <property type="entry name" value="Ribosomal_Su5_D2-typ_SF"/>
</dbReference>
<dbReference type="InParanoid" id="A7S1D9"/>
<dbReference type="FunFam" id="3.30.230.70:FF:000004">
    <property type="entry name" value="Exosome complex component Rrp41"/>
    <property type="match status" value="1"/>
</dbReference>
<dbReference type="CDD" id="cd11370">
    <property type="entry name" value="RNase_PH_RRP41"/>
    <property type="match status" value="1"/>
</dbReference>
<organism evidence="11 12">
    <name type="scientific">Nematostella vectensis</name>
    <name type="common">Starlet sea anemone</name>
    <dbReference type="NCBI Taxonomy" id="45351"/>
    <lineage>
        <taxon>Eukaryota</taxon>
        <taxon>Metazoa</taxon>
        <taxon>Cnidaria</taxon>
        <taxon>Anthozoa</taxon>
        <taxon>Hexacorallia</taxon>
        <taxon>Actiniaria</taxon>
        <taxon>Edwardsiidae</taxon>
        <taxon>Nematostella</taxon>
    </lineage>
</organism>
<evidence type="ECO:0000256" key="8">
    <source>
        <dbReference type="ARBA" id="ARBA00073078"/>
    </source>
</evidence>
<dbReference type="GO" id="GO:0003723">
    <property type="term" value="F:RNA binding"/>
    <property type="evidence" value="ECO:0000318"/>
    <property type="project" value="GO_Central"/>
</dbReference>
<dbReference type="PANTHER" id="PTHR11953:SF0">
    <property type="entry name" value="EXOSOME COMPLEX COMPONENT RRP41"/>
    <property type="match status" value="1"/>
</dbReference>
<dbReference type="STRING" id="45351.A7S1D9"/>
<keyword evidence="4" id="KW-0963">Cytoplasm</keyword>
<evidence type="ECO:0000256" key="3">
    <source>
        <dbReference type="ARBA" id="ARBA00006678"/>
    </source>
</evidence>
<evidence type="ECO:0000256" key="6">
    <source>
        <dbReference type="ARBA" id="ARBA00058393"/>
    </source>
</evidence>
<dbReference type="GO" id="GO:0005730">
    <property type="term" value="C:nucleolus"/>
    <property type="evidence" value="ECO:0000318"/>
    <property type="project" value="GO_Central"/>
</dbReference>
<evidence type="ECO:0000313" key="12">
    <source>
        <dbReference type="Proteomes" id="UP000001593"/>
    </source>
</evidence>
<feature type="domain" description="Exoribonuclease phosphorolytic" evidence="10">
    <location>
        <begin position="154"/>
        <end position="219"/>
    </location>
</feature>
<evidence type="ECO:0000256" key="7">
    <source>
        <dbReference type="ARBA" id="ARBA00062379"/>
    </source>
</evidence>
<proteinExistence type="inferred from homology"/>
<reference evidence="11 12" key="1">
    <citation type="journal article" date="2007" name="Science">
        <title>Sea anemone genome reveals ancestral eumetazoan gene repertoire and genomic organization.</title>
        <authorList>
            <person name="Putnam N.H."/>
            <person name="Srivastava M."/>
            <person name="Hellsten U."/>
            <person name="Dirks B."/>
            <person name="Chapman J."/>
            <person name="Salamov A."/>
            <person name="Terry A."/>
            <person name="Shapiro H."/>
            <person name="Lindquist E."/>
            <person name="Kapitonov V.V."/>
            <person name="Jurka J."/>
            <person name="Genikhovich G."/>
            <person name="Grigoriev I.V."/>
            <person name="Lucas S.M."/>
            <person name="Steele R.E."/>
            <person name="Finnerty J.R."/>
            <person name="Technau U."/>
            <person name="Martindale M.Q."/>
            <person name="Rokhsar D.S."/>
        </authorList>
    </citation>
    <scope>NUCLEOTIDE SEQUENCE [LARGE SCALE GENOMIC DNA]</scope>
    <source>
        <strain evidence="12">CH2 X CH6</strain>
    </source>
</reference>
<feature type="domain" description="Exoribonuclease phosphorolytic" evidence="9">
    <location>
        <begin position="21"/>
        <end position="151"/>
    </location>
</feature>
<gene>
    <name evidence="11" type="ORF">NEMVEDRAFT_v1g165257</name>
</gene>
<dbReference type="InterPro" id="IPR015847">
    <property type="entry name" value="ExoRNase_PH_dom2"/>
</dbReference>
<dbReference type="SUPFAM" id="SSF55666">
    <property type="entry name" value="Ribonuclease PH domain 2-like"/>
    <property type="match status" value="1"/>
</dbReference>
<dbReference type="KEGG" id="nve:5514316"/>